<evidence type="ECO:0000313" key="2">
    <source>
        <dbReference type="Proteomes" id="UP001488838"/>
    </source>
</evidence>
<proteinExistence type="predicted"/>
<evidence type="ECO:0000313" key="1">
    <source>
        <dbReference type="EMBL" id="KAK7831368.1"/>
    </source>
</evidence>
<name>A0AAW0JY56_MYOGA</name>
<comment type="caution">
    <text evidence="1">The sequence shown here is derived from an EMBL/GenBank/DDBJ whole genome shotgun (WGS) entry which is preliminary data.</text>
</comment>
<protein>
    <submittedName>
        <fullName evidence="1">Uncharacterized protein</fullName>
    </submittedName>
</protein>
<sequence length="43" mass="4790">MTFEQDIERGNTDGLGDCHNSFVALNGKEDATVIILCPWKTLH</sequence>
<keyword evidence="2" id="KW-1185">Reference proteome</keyword>
<reference evidence="1 2" key="1">
    <citation type="journal article" date="2023" name="bioRxiv">
        <title>Conserved and derived expression patterns and positive selection on dental genes reveal complex evolutionary context of ever-growing rodent molars.</title>
        <authorList>
            <person name="Calamari Z.T."/>
            <person name="Song A."/>
            <person name="Cohen E."/>
            <person name="Akter M."/>
            <person name="Roy R.D."/>
            <person name="Hallikas O."/>
            <person name="Christensen M.M."/>
            <person name="Li P."/>
            <person name="Marangoni P."/>
            <person name="Jernvall J."/>
            <person name="Klein O.D."/>
        </authorList>
    </citation>
    <scope>NUCLEOTIDE SEQUENCE [LARGE SCALE GENOMIC DNA]</scope>
    <source>
        <strain evidence="1">V071</strain>
    </source>
</reference>
<gene>
    <name evidence="1" type="ORF">U0070_024656</name>
</gene>
<dbReference type="Proteomes" id="UP001488838">
    <property type="component" value="Unassembled WGS sequence"/>
</dbReference>
<dbReference type="AlphaFoldDB" id="A0AAW0JY56"/>
<accession>A0AAW0JY56</accession>
<dbReference type="EMBL" id="JBBHLL010000014">
    <property type="protein sequence ID" value="KAK7831368.1"/>
    <property type="molecule type" value="Genomic_DNA"/>
</dbReference>
<organism evidence="1 2">
    <name type="scientific">Myodes glareolus</name>
    <name type="common">Bank vole</name>
    <name type="synonym">Clethrionomys glareolus</name>
    <dbReference type="NCBI Taxonomy" id="447135"/>
    <lineage>
        <taxon>Eukaryota</taxon>
        <taxon>Metazoa</taxon>
        <taxon>Chordata</taxon>
        <taxon>Craniata</taxon>
        <taxon>Vertebrata</taxon>
        <taxon>Euteleostomi</taxon>
        <taxon>Mammalia</taxon>
        <taxon>Eutheria</taxon>
        <taxon>Euarchontoglires</taxon>
        <taxon>Glires</taxon>
        <taxon>Rodentia</taxon>
        <taxon>Myomorpha</taxon>
        <taxon>Muroidea</taxon>
        <taxon>Cricetidae</taxon>
        <taxon>Arvicolinae</taxon>
        <taxon>Myodes</taxon>
    </lineage>
</organism>